<name>A0A8J6HWY9_TENMO</name>
<feature type="compositionally biased region" description="Basic residues" evidence="1">
    <location>
        <begin position="138"/>
        <end position="147"/>
    </location>
</feature>
<comment type="caution">
    <text evidence="2">The sequence shown here is derived from an EMBL/GenBank/DDBJ whole genome shotgun (WGS) entry which is preliminary data.</text>
</comment>
<sequence length="330" mass="36384">MDRVIGPELDPYCFAYRHRILKRDHPLSSGAKGFAANLAPKYSDPYTVTKVLSPVVYNLRSPSGQKILRGHIKDLKPYRLTVPTFSGCRTHEPHRCQRTCLVPSSSCVDDRPLRMSWPKQPDGPPNGCSYGSEERRRPPQKGKMRTRTPKDVRNAPAPLRTSPTPVGPTASGKTPSLPRTRPAASICRIDGSDRRALPKLTRESRGPATPLDLTVRSRRRGTTPPLPPLPPPRVPDRAQEGRIPGGPDAGGDTSGLGAKTNLPGTSNTPAGRRRVQCTTRDVVPKNFPLVVRPPTDRRTPLRCAVTDPRTSPGLYLVCAIRPWEHIHFKM</sequence>
<reference evidence="2" key="1">
    <citation type="journal article" date="2020" name="J Insects Food Feed">
        <title>The yellow mealworm (Tenebrio molitor) genome: a resource for the emerging insects as food and feed industry.</title>
        <authorList>
            <person name="Eriksson T."/>
            <person name="Andere A."/>
            <person name="Kelstrup H."/>
            <person name="Emery V."/>
            <person name="Picard C."/>
        </authorList>
    </citation>
    <scope>NUCLEOTIDE SEQUENCE</scope>
    <source>
        <strain evidence="2">Stoneville</strain>
        <tissue evidence="2">Whole head</tissue>
    </source>
</reference>
<dbReference type="Proteomes" id="UP000719412">
    <property type="component" value="Unassembled WGS sequence"/>
</dbReference>
<gene>
    <name evidence="2" type="ORF">GEV33_001019</name>
</gene>
<feature type="compositionally biased region" description="Pro residues" evidence="1">
    <location>
        <begin position="224"/>
        <end position="233"/>
    </location>
</feature>
<evidence type="ECO:0000313" key="3">
    <source>
        <dbReference type="Proteomes" id="UP000719412"/>
    </source>
</evidence>
<dbReference type="AlphaFoldDB" id="A0A8J6HWY9"/>
<feature type="compositionally biased region" description="Basic and acidic residues" evidence="1">
    <location>
        <begin position="190"/>
        <end position="205"/>
    </location>
</feature>
<proteinExistence type="predicted"/>
<evidence type="ECO:0000256" key="1">
    <source>
        <dbReference type="SAM" id="MobiDB-lite"/>
    </source>
</evidence>
<dbReference type="EMBL" id="JABDTM020006252">
    <property type="protein sequence ID" value="KAH0821772.1"/>
    <property type="molecule type" value="Genomic_DNA"/>
</dbReference>
<accession>A0A8J6HWY9</accession>
<keyword evidence="3" id="KW-1185">Reference proteome</keyword>
<feature type="compositionally biased region" description="Gly residues" evidence="1">
    <location>
        <begin position="243"/>
        <end position="254"/>
    </location>
</feature>
<organism evidence="2 3">
    <name type="scientific">Tenebrio molitor</name>
    <name type="common">Yellow mealworm beetle</name>
    <dbReference type="NCBI Taxonomy" id="7067"/>
    <lineage>
        <taxon>Eukaryota</taxon>
        <taxon>Metazoa</taxon>
        <taxon>Ecdysozoa</taxon>
        <taxon>Arthropoda</taxon>
        <taxon>Hexapoda</taxon>
        <taxon>Insecta</taxon>
        <taxon>Pterygota</taxon>
        <taxon>Neoptera</taxon>
        <taxon>Endopterygota</taxon>
        <taxon>Coleoptera</taxon>
        <taxon>Polyphaga</taxon>
        <taxon>Cucujiformia</taxon>
        <taxon>Tenebrionidae</taxon>
        <taxon>Tenebrio</taxon>
    </lineage>
</organism>
<evidence type="ECO:0000313" key="2">
    <source>
        <dbReference type="EMBL" id="KAH0821772.1"/>
    </source>
</evidence>
<reference evidence="2" key="2">
    <citation type="submission" date="2021-08" db="EMBL/GenBank/DDBJ databases">
        <authorList>
            <person name="Eriksson T."/>
        </authorList>
    </citation>
    <scope>NUCLEOTIDE SEQUENCE</scope>
    <source>
        <strain evidence="2">Stoneville</strain>
        <tissue evidence="2">Whole head</tissue>
    </source>
</reference>
<feature type="region of interest" description="Disordered" evidence="1">
    <location>
        <begin position="113"/>
        <end position="275"/>
    </location>
</feature>
<protein>
    <submittedName>
        <fullName evidence="2">Uncharacterized protein</fullName>
    </submittedName>
</protein>